<dbReference type="CDD" id="cd00371">
    <property type="entry name" value="HMA"/>
    <property type="match status" value="1"/>
</dbReference>
<evidence type="ECO:0000256" key="4">
    <source>
        <dbReference type="ARBA" id="ARBA00023136"/>
    </source>
</evidence>
<evidence type="ECO:0000313" key="10">
    <source>
        <dbReference type="Proteomes" id="UP000332933"/>
    </source>
</evidence>
<comment type="subcellular location">
    <subcellularLocation>
        <location evidence="1 5">Membrane</location>
        <topology evidence="1 5">Multi-pass membrane protein</topology>
    </subcellularLocation>
</comment>
<evidence type="ECO:0000256" key="3">
    <source>
        <dbReference type="ARBA" id="ARBA00022989"/>
    </source>
</evidence>
<evidence type="ECO:0000256" key="5">
    <source>
        <dbReference type="RuleBase" id="RU367022"/>
    </source>
</evidence>
<dbReference type="GO" id="GO:0005886">
    <property type="term" value="C:plasma membrane"/>
    <property type="evidence" value="ECO:0007669"/>
    <property type="project" value="TreeGrafter"/>
</dbReference>
<feature type="chain" id="PRO_5033826502" description="Copper transport protein" evidence="6">
    <location>
        <begin position="20"/>
        <end position="423"/>
    </location>
</feature>
<dbReference type="PANTHER" id="PTHR12483:SF27">
    <property type="entry name" value="COPPER TRANSPORT PROTEIN CTR1"/>
    <property type="match status" value="1"/>
</dbReference>
<dbReference type="OrthoDB" id="161814at2759"/>
<gene>
    <name evidence="9" type="primary">Aste57867_18163</name>
    <name evidence="8" type="ORF">As57867_018101</name>
    <name evidence="9" type="ORF">ASTE57867_18163</name>
</gene>
<dbReference type="PROSITE" id="PS50846">
    <property type="entry name" value="HMA_2"/>
    <property type="match status" value="1"/>
</dbReference>
<dbReference type="InterPro" id="IPR006121">
    <property type="entry name" value="HMA_dom"/>
</dbReference>
<dbReference type="Gene3D" id="3.30.70.100">
    <property type="match status" value="1"/>
</dbReference>
<keyword evidence="2 5" id="KW-0812">Transmembrane</keyword>
<reference evidence="8" key="2">
    <citation type="submission" date="2019-06" db="EMBL/GenBank/DDBJ databases">
        <title>Genomics analysis of Aphanomyces spp. identifies a new class of oomycete effector associated with host adaptation.</title>
        <authorList>
            <person name="Gaulin E."/>
        </authorList>
    </citation>
    <scope>NUCLEOTIDE SEQUENCE</scope>
    <source>
        <strain evidence="8">CBS 578.67</strain>
    </source>
</reference>
<dbReference type="Proteomes" id="UP000332933">
    <property type="component" value="Unassembled WGS sequence"/>
</dbReference>
<feature type="transmembrane region" description="Helical" evidence="5">
    <location>
        <begin position="295"/>
        <end position="311"/>
    </location>
</feature>
<evidence type="ECO:0000256" key="6">
    <source>
        <dbReference type="SAM" id="SignalP"/>
    </source>
</evidence>
<feature type="transmembrane region" description="Helical" evidence="5">
    <location>
        <begin position="269"/>
        <end position="289"/>
    </location>
</feature>
<evidence type="ECO:0000313" key="8">
    <source>
        <dbReference type="EMBL" id="KAF0690431.1"/>
    </source>
</evidence>
<dbReference type="SUPFAM" id="SSF55008">
    <property type="entry name" value="HMA, heavy metal-associated domain"/>
    <property type="match status" value="1"/>
</dbReference>
<feature type="signal peptide" evidence="6">
    <location>
        <begin position="1"/>
        <end position="19"/>
    </location>
</feature>
<keyword evidence="5" id="KW-0813">Transport</keyword>
<dbReference type="Pfam" id="PF04145">
    <property type="entry name" value="Ctr"/>
    <property type="match status" value="1"/>
</dbReference>
<protein>
    <recommendedName>
        <fullName evidence="5">Copper transport protein</fullName>
    </recommendedName>
</protein>
<dbReference type="AlphaFoldDB" id="A0A485LAR5"/>
<dbReference type="EMBL" id="CAADRA010006399">
    <property type="protein sequence ID" value="VFT94901.1"/>
    <property type="molecule type" value="Genomic_DNA"/>
</dbReference>
<evidence type="ECO:0000313" key="9">
    <source>
        <dbReference type="EMBL" id="VFT94901.1"/>
    </source>
</evidence>
<keyword evidence="5" id="KW-0187">Copper transport</keyword>
<proteinExistence type="inferred from homology"/>
<keyword evidence="10" id="KW-1185">Reference proteome</keyword>
<keyword evidence="5" id="KW-0406">Ion transport</keyword>
<sequence length="423" mass="45441">MHSLLILGVLLATVGAILAHDHGSGNAAMPMGGGGKSCAICNMDVETDWYIELQHGQRIFSCSMTDGTHYTPSDVHSFSHAALTGATMKDISSNPKCDNSCPECDGGNVMDPISGAAVTSANFKFICLNRGQKVYFATDASKQSFAQGIASKPYFGVTQVICGGKPCPDGFHVPTLTSMAPPPAAAPFCTGASVMFSGFQTTVDGTCVKLFFQSWVLDTPLKYIVGLIGVFLLPLVNEYLVCLREDIRMAFIKTKLSRHQAWGKQSRKLLLTVLYMAQMTLAYFAMLVVMVYDTGLFLALISGFGVAFGYFKSERSLGLKSTAMMRATWRFDESEYLTVLSVDGMMCMQNCGSTVQTALEKVPGVKHVYVGFSEKCAYVSGSAASDALVQAVETIGFDARVLRRPRAESGPSTPYGSSSSHLA</sequence>
<evidence type="ECO:0000259" key="7">
    <source>
        <dbReference type="PROSITE" id="PS50846"/>
    </source>
</evidence>
<evidence type="ECO:0000256" key="2">
    <source>
        <dbReference type="ARBA" id="ARBA00022692"/>
    </source>
</evidence>
<dbReference type="GO" id="GO:0046872">
    <property type="term" value="F:metal ion binding"/>
    <property type="evidence" value="ECO:0007669"/>
    <property type="project" value="InterPro"/>
</dbReference>
<dbReference type="PANTHER" id="PTHR12483">
    <property type="entry name" value="SOLUTE CARRIER FAMILY 31 COPPER TRANSPORTERS"/>
    <property type="match status" value="1"/>
</dbReference>
<dbReference type="Pfam" id="PF00403">
    <property type="entry name" value="HMA"/>
    <property type="match status" value="1"/>
</dbReference>
<keyword evidence="6" id="KW-0732">Signal</keyword>
<dbReference type="EMBL" id="VJMH01006378">
    <property type="protein sequence ID" value="KAF0690431.1"/>
    <property type="molecule type" value="Genomic_DNA"/>
</dbReference>
<comment type="similarity">
    <text evidence="5">Belongs to the copper transporter (Ctr) (TC 1.A.56) family. SLC31A subfamily.</text>
</comment>
<evidence type="ECO:0000256" key="1">
    <source>
        <dbReference type="ARBA" id="ARBA00004141"/>
    </source>
</evidence>
<dbReference type="GO" id="GO:0005375">
    <property type="term" value="F:copper ion transmembrane transporter activity"/>
    <property type="evidence" value="ECO:0007669"/>
    <property type="project" value="UniProtKB-UniRule"/>
</dbReference>
<keyword evidence="4 5" id="KW-0472">Membrane</keyword>
<dbReference type="InterPro" id="IPR036163">
    <property type="entry name" value="HMA_dom_sf"/>
</dbReference>
<feature type="domain" description="HMA" evidence="7">
    <location>
        <begin position="336"/>
        <end position="400"/>
    </location>
</feature>
<keyword evidence="5" id="KW-0186">Copper</keyword>
<dbReference type="InterPro" id="IPR007274">
    <property type="entry name" value="Cop_transporter"/>
</dbReference>
<organism evidence="9 10">
    <name type="scientific">Aphanomyces stellatus</name>
    <dbReference type="NCBI Taxonomy" id="120398"/>
    <lineage>
        <taxon>Eukaryota</taxon>
        <taxon>Sar</taxon>
        <taxon>Stramenopiles</taxon>
        <taxon>Oomycota</taxon>
        <taxon>Saprolegniomycetes</taxon>
        <taxon>Saprolegniales</taxon>
        <taxon>Verrucalvaceae</taxon>
        <taxon>Aphanomyces</taxon>
    </lineage>
</organism>
<accession>A0A485LAR5</accession>
<keyword evidence="3 5" id="KW-1133">Transmembrane helix</keyword>
<feature type="transmembrane region" description="Helical" evidence="5">
    <location>
        <begin position="223"/>
        <end position="243"/>
    </location>
</feature>
<reference evidence="9 10" key="1">
    <citation type="submission" date="2019-03" db="EMBL/GenBank/DDBJ databases">
        <authorList>
            <person name="Gaulin E."/>
            <person name="Dumas B."/>
        </authorList>
    </citation>
    <scope>NUCLEOTIDE SEQUENCE [LARGE SCALE GENOMIC DNA]</scope>
    <source>
        <strain evidence="9">CBS 568.67</strain>
    </source>
</reference>
<name>A0A485LAR5_9STRA</name>